<name>A0A3S8U3P0_9RHOB</name>
<dbReference type="InterPro" id="IPR007890">
    <property type="entry name" value="CHASE2"/>
</dbReference>
<dbReference type="InterPro" id="IPR050697">
    <property type="entry name" value="Adenylyl/Guanylyl_Cyclase_3/4"/>
</dbReference>
<dbReference type="RefSeq" id="WP_125324391.1">
    <property type="nucleotide sequence ID" value="NZ_CP034328.1"/>
</dbReference>
<accession>A0A3S8U3P0</accession>
<dbReference type="GO" id="GO:0035556">
    <property type="term" value="P:intracellular signal transduction"/>
    <property type="evidence" value="ECO:0007669"/>
    <property type="project" value="InterPro"/>
</dbReference>
<evidence type="ECO:0000313" key="2">
    <source>
        <dbReference type="EMBL" id="AZL58190.1"/>
    </source>
</evidence>
<dbReference type="SMART" id="SM01080">
    <property type="entry name" value="CHASE2"/>
    <property type="match status" value="1"/>
</dbReference>
<dbReference type="InterPro" id="IPR001054">
    <property type="entry name" value="A/G_cyclase"/>
</dbReference>
<dbReference type="GO" id="GO:0009190">
    <property type="term" value="P:cyclic nucleotide biosynthetic process"/>
    <property type="evidence" value="ECO:0007669"/>
    <property type="project" value="InterPro"/>
</dbReference>
<dbReference type="Proteomes" id="UP000282002">
    <property type="component" value="Chromosome"/>
</dbReference>
<dbReference type="PANTHER" id="PTHR43081:SF1">
    <property type="entry name" value="ADENYLATE CYCLASE, TERMINAL-DIFFERENTIATION SPECIFIC"/>
    <property type="match status" value="1"/>
</dbReference>
<protein>
    <submittedName>
        <fullName evidence="2">Adenylate/guanylate cyclase domain-containing protein</fullName>
    </submittedName>
</protein>
<evidence type="ECO:0000259" key="1">
    <source>
        <dbReference type="PROSITE" id="PS50125"/>
    </source>
</evidence>
<dbReference type="GO" id="GO:0004016">
    <property type="term" value="F:adenylate cyclase activity"/>
    <property type="evidence" value="ECO:0007669"/>
    <property type="project" value="UniProtKB-ARBA"/>
</dbReference>
<organism evidence="2 3">
    <name type="scientific">Tabrizicola piscis</name>
    <dbReference type="NCBI Taxonomy" id="2494374"/>
    <lineage>
        <taxon>Bacteria</taxon>
        <taxon>Pseudomonadati</taxon>
        <taxon>Pseudomonadota</taxon>
        <taxon>Alphaproteobacteria</taxon>
        <taxon>Rhodobacterales</taxon>
        <taxon>Paracoccaceae</taxon>
        <taxon>Tabrizicola</taxon>
    </lineage>
</organism>
<dbReference type="OrthoDB" id="9789782at2"/>
<reference evidence="2 3" key="1">
    <citation type="submission" date="2018-12" db="EMBL/GenBank/DDBJ databases">
        <title>Complete genome sequencing of Tabrizicola sp. K13M18.</title>
        <authorList>
            <person name="Bae J.-W."/>
        </authorList>
    </citation>
    <scope>NUCLEOTIDE SEQUENCE [LARGE SCALE GENOMIC DNA]</scope>
    <source>
        <strain evidence="2 3">K13M18</strain>
    </source>
</reference>
<dbReference type="PROSITE" id="PS50125">
    <property type="entry name" value="GUANYLATE_CYCLASE_2"/>
    <property type="match status" value="1"/>
</dbReference>
<evidence type="ECO:0000313" key="3">
    <source>
        <dbReference type="Proteomes" id="UP000282002"/>
    </source>
</evidence>
<dbReference type="Pfam" id="PF05226">
    <property type="entry name" value="CHASE2"/>
    <property type="match status" value="1"/>
</dbReference>
<dbReference type="SUPFAM" id="SSF55073">
    <property type="entry name" value="Nucleotide cyclase"/>
    <property type="match status" value="1"/>
</dbReference>
<dbReference type="Pfam" id="PF00211">
    <property type="entry name" value="Guanylate_cyc"/>
    <property type="match status" value="1"/>
</dbReference>
<keyword evidence="3" id="KW-1185">Reference proteome</keyword>
<dbReference type="EMBL" id="CP034328">
    <property type="protein sequence ID" value="AZL58190.1"/>
    <property type="molecule type" value="Genomic_DNA"/>
</dbReference>
<dbReference type="SMART" id="SM00044">
    <property type="entry name" value="CYCc"/>
    <property type="match status" value="1"/>
</dbReference>
<sequence>MTGTKSPPKAVLTCLVVAVIAVLAALFTGGSKLRETAFDWMLGTTPVPPAGDIRVVAIDTKALAALGPWPWPRNRMADLIARIGADRPRVIVLDILLSGPGRTDAGVDANAALGSAIASSPVVLAALLNDVPAETAPKPPPPVLFAGQPAALRPWSAGGALWPFEPFAKQAAGIGIGSLAGDSVGTVRDVPLFVTVGSDIYPGLAAEAVRVAEGAAGFILTGRSQLTQTAARLEIGSISLGLPTEGSLRFRPSGPEDWAGRTVSAGDILAGAVGPGTFDGAIVLVGATAPELGTLRPTAANPVTPGVQITADAVTAMMAGTVPLRPDTAPVVEAAARSLMAILGVFLGWRLAPGRSLGTAGIAAGLWVAGCLAVLHGASLLVDPASPAIALMSATVISATTLAVVARRRAAAVVAQFRQRLAPEIVDRIVSKPGVSRVEGERRTVTFLFTDLEGFTAMALAQRPEDVVALLQDYFQGVSAIITAAGGTIDKYVGDAVNAMFNAPNDLADHAVRAIEAAQQIQKFTEEFRMRPIPHSLGLGRTRIGIETGEVIVGDVGGDTRRDYTAYGTAINTAARLEALNARLGSTICVGPAARSLAPSLRFVSRGIHDLKGIGSLEVFEPAED</sequence>
<proteinExistence type="predicted"/>
<dbReference type="KEGG" id="taw:EI545_04655"/>
<dbReference type="Gene3D" id="3.30.70.1230">
    <property type="entry name" value="Nucleotide cyclase"/>
    <property type="match status" value="1"/>
</dbReference>
<gene>
    <name evidence="2" type="ORF">EI545_04655</name>
</gene>
<dbReference type="InterPro" id="IPR029787">
    <property type="entry name" value="Nucleotide_cyclase"/>
</dbReference>
<dbReference type="PANTHER" id="PTHR43081">
    <property type="entry name" value="ADENYLATE CYCLASE, TERMINAL-DIFFERENTIATION SPECIFIC-RELATED"/>
    <property type="match status" value="1"/>
</dbReference>
<dbReference type="AlphaFoldDB" id="A0A3S8U3P0"/>
<dbReference type="CDD" id="cd07302">
    <property type="entry name" value="CHD"/>
    <property type="match status" value="1"/>
</dbReference>
<feature type="domain" description="Guanylate cyclase" evidence="1">
    <location>
        <begin position="446"/>
        <end position="578"/>
    </location>
</feature>